<name>A0A9P5R1L4_9FUNG</name>
<comment type="caution">
    <text evidence="1">The sequence shown here is derived from an EMBL/GenBank/DDBJ whole genome shotgun (WGS) entry which is preliminary data.</text>
</comment>
<dbReference type="EMBL" id="JAAAUQ010002992">
    <property type="protein sequence ID" value="KAF9119545.1"/>
    <property type="molecule type" value="Genomic_DNA"/>
</dbReference>
<sequence length="237" mass="25841">NMLQQQFKCTTPSQLAGSDGNCVVCSGLKWVLDLKHLFTEVQPDMPTQLNSTYEAVKHVIIATMPEPTSDSVAMIVHECCEHTWSTMPKARETVMAFYSAYYTHVDSGSAHDLEISAMRGAVFSTFFQGAISTATRAISTANNAPSKYPLSLKKGVDMYVSSLSIRYGWMLMSTIDTKLPEAVGIARGNVNLQYSVADYGSGTEVQDGSKLAKLIRVTDGDLAIKDSKIVAEVHERG</sequence>
<reference evidence="1" key="1">
    <citation type="journal article" date="2020" name="Fungal Divers.">
        <title>Resolving the Mortierellaceae phylogeny through synthesis of multi-gene phylogenetics and phylogenomics.</title>
        <authorList>
            <person name="Vandepol N."/>
            <person name="Liber J."/>
            <person name="Desiro A."/>
            <person name="Na H."/>
            <person name="Kennedy M."/>
            <person name="Barry K."/>
            <person name="Grigoriev I.V."/>
            <person name="Miller A.N."/>
            <person name="O'Donnell K."/>
            <person name="Stajich J.E."/>
            <person name="Bonito G."/>
        </authorList>
    </citation>
    <scope>NUCLEOTIDE SEQUENCE</scope>
    <source>
        <strain evidence="1">NRRL 6426</strain>
    </source>
</reference>
<evidence type="ECO:0000313" key="2">
    <source>
        <dbReference type="Proteomes" id="UP000748756"/>
    </source>
</evidence>
<proteinExistence type="predicted"/>
<organism evidence="1 2">
    <name type="scientific">Linnemannia schmuckeri</name>
    <dbReference type="NCBI Taxonomy" id="64567"/>
    <lineage>
        <taxon>Eukaryota</taxon>
        <taxon>Fungi</taxon>
        <taxon>Fungi incertae sedis</taxon>
        <taxon>Mucoromycota</taxon>
        <taxon>Mortierellomycotina</taxon>
        <taxon>Mortierellomycetes</taxon>
        <taxon>Mortierellales</taxon>
        <taxon>Mortierellaceae</taxon>
        <taxon>Linnemannia</taxon>
    </lineage>
</organism>
<evidence type="ECO:0000313" key="1">
    <source>
        <dbReference type="EMBL" id="KAF9119545.1"/>
    </source>
</evidence>
<dbReference type="AlphaFoldDB" id="A0A9P5R1L4"/>
<accession>A0A9P5R1L4</accession>
<feature type="non-terminal residue" evidence="1">
    <location>
        <position position="1"/>
    </location>
</feature>
<dbReference type="Proteomes" id="UP000748756">
    <property type="component" value="Unassembled WGS sequence"/>
</dbReference>
<feature type="non-terminal residue" evidence="1">
    <location>
        <position position="237"/>
    </location>
</feature>
<gene>
    <name evidence="1" type="ORF">BG015_006299</name>
</gene>
<keyword evidence="2" id="KW-1185">Reference proteome</keyword>
<protein>
    <submittedName>
        <fullName evidence="1">Uncharacterized protein</fullName>
    </submittedName>
</protein>